<proteinExistence type="predicted"/>
<name>G5JFG9_9STAP</name>
<gene>
    <name evidence="1" type="ORF">SS7213T_00906</name>
</gene>
<sequence length="32" mass="3691">MLGPNAIVVKLAIVIRKERREKRAQVLISLKF</sequence>
<organism evidence="1 2">
    <name type="scientific">Staphylococcus simiae CCM 7213 = CCUG 51256</name>
    <dbReference type="NCBI Taxonomy" id="911238"/>
    <lineage>
        <taxon>Bacteria</taxon>
        <taxon>Bacillati</taxon>
        <taxon>Bacillota</taxon>
        <taxon>Bacilli</taxon>
        <taxon>Bacillales</taxon>
        <taxon>Staphylococcaceae</taxon>
        <taxon>Staphylococcus</taxon>
    </lineage>
</organism>
<protein>
    <submittedName>
        <fullName evidence="1">Uncharacterized protein</fullName>
    </submittedName>
</protein>
<dbReference type="AlphaFoldDB" id="G5JFG9"/>
<dbReference type="EMBL" id="AEUN01000018">
    <property type="protein sequence ID" value="EHJ09062.1"/>
    <property type="molecule type" value="Genomic_DNA"/>
</dbReference>
<comment type="caution">
    <text evidence="1">The sequence shown here is derived from an EMBL/GenBank/DDBJ whole genome shotgun (WGS) entry which is preliminary data.</text>
</comment>
<evidence type="ECO:0000313" key="1">
    <source>
        <dbReference type="EMBL" id="EHJ09062.1"/>
    </source>
</evidence>
<reference evidence="1 2" key="1">
    <citation type="journal article" date="2012" name="BMC Genomics">
        <title>Comparative genomic analysis of the genus Staphylococcus including Staphylococcus aureus and its newly described sister species Staphylococcus simiae.</title>
        <authorList>
            <person name="Suzuki H."/>
            <person name="Lefebure T."/>
            <person name="Pavinski Bitar P."/>
            <person name="Stanhope M.J."/>
        </authorList>
    </citation>
    <scope>NUCLEOTIDE SEQUENCE [LARGE SCALE GENOMIC DNA]</scope>
    <source>
        <strain evidence="1 2">CCM 7213</strain>
    </source>
</reference>
<dbReference type="Proteomes" id="UP000005413">
    <property type="component" value="Unassembled WGS sequence"/>
</dbReference>
<evidence type="ECO:0000313" key="2">
    <source>
        <dbReference type="Proteomes" id="UP000005413"/>
    </source>
</evidence>
<keyword evidence="2" id="KW-1185">Reference proteome</keyword>
<accession>G5JFG9</accession>